<gene>
    <name evidence="2" type="ORF">MICPUCDRAFT_37900</name>
</gene>
<dbReference type="InterPro" id="IPR035980">
    <property type="entry name" value="Ribosomal_bS6_sf"/>
</dbReference>
<evidence type="ECO:0000313" key="3">
    <source>
        <dbReference type="Proteomes" id="UP000001876"/>
    </source>
</evidence>
<dbReference type="GeneID" id="9680228"/>
<dbReference type="GO" id="GO:0005840">
    <property type="term" value="C:ribosome"/>
    <property type="evidence" value="ECO:0007669"/>
    <property type="project" value="InterPro"/>
</dbReference>
<dbReference type="Gene3D" id="3.30.70.60">
    <property type="match status" value="1"/>
</dbReference>
<dbReference type="EMBL" id="GG663735">
    <property type="protein sequence ID" value="EEH60751.1"/>
    <property type="molecule type" value="Genomic_DNA"/>
</dbReference>
<dbReference type="Proteomes" id="UP000001876">
    <property type="component" value="Unassembled WGS sequence"/>
</dbReference>
<dbReference type="InterPro" id="IPR014717">
    <property type="entry name" value="Transl_elong_EF1B/ribsomal_bS6"/>
</dbReference>
<dbReference type="KEGG" id="mpp:MICPUCDRAFT_37900"/>
<sequence length="150" mass="16324">MATSLMSLTATAPAVSSRAATRGARVSARSPVVLGRNRKGMRVVAAVKDAAAPARYEALFLMKPGVEDSVRAAEVDKLRSMFAEGGSTEFEVTDRGLVTNAYEIKGFADSHQYMIHVNCPRGTVKKVQDELAKPLIGAEEIILRYMFFKE</sequence>
<comment type="similarity">
    <text evidence="1">Belongs to the bacterial ribosomal protein bS6 family.</text>
</comment>
<dbReference type="Pfam" id="PF01250">
    <property type="entry name" value="Ribosomal_S6"/>
    <property type="match status" value="1"/>
</dbReference>
<reference evidence="2 3" key="1">
    <citation type="journal article" date="2009" name="Science">
        <title>Green evolution and dynamic adaptations revealed by genomes of the marine picoeukaryotes Micromonas.</title>
        <authorList>
            <person name="Worden A.Z."/>
            <person name="Lee J.H."/>
            <person name="Mock T."/>
            <person name="Rouze P."/>
            <person name="Simmons M.P."/>
            <person name="Aerts A.L."/>
            <person name="Allen A.E."/>
            <person name="Cuvelier M.L."/>
            <person name="Derelle E."/>
            <person name="Everett M.V."/>
            <person name="Foulon E."/>
            <person name="Grimwood J."/>
            <person name="Gundlach H."/>
            <person name="Henrissat B."/>
            <person name="Napoli C."/>
            <person name="McDonald S.M."/>
            <person name="Parker M.S."/>
            <person name="Rombauts S."/>
            <person name="Salamov A."/>
            <person name="Von Dassow P."/>
            <person name="Badger J.H."/>
            <person name="Coutinho P.M."/>
            <person name="Demir E."/>
            <person name="Dubchak I."/>
            <person name="Gentemann C."/>
            <person name="Eikrem W."/>
            <person name="Gready J.E."/>
            <person name="John U."/>
            <person name="Lanier W."/>
            <person name="Lindquist E.A."/>
            <person name="Lucas S."/>
            <person name="Mayer K.F."/>
            <person name="Moreau H."/>
            <person name="Not F."/>
            <person name="Otillar R."/>
            <person name="Panaud O."/>
            <person name="Pangilinan J."/>
            <person name="Paulsen I."/>
            <person name="Piegu B."/>
            <person name="Poliakov A."/>
            <person name="Robbens S."/>
            <person name="Schmutz J."/>
            <person name="Toulza E."/>
            <person name="Wyss T."/>
            <person name="Zelensky A."/>
            <person name="Zhou K."/>
            <person name="Armbrust E.V."/>
            <person name="Bhattacharya D."/>
            <person name="Goodenough U.W."/>
            <person name="Van de Peer Y."/>
            <person name="Grigoriev I.V."/>
        </authorList>
    </citation>
    <scope>NUCLEOTIDE SEQUENCE [LARGE SCALE GENOMIC DNA]</scope>
    <source>
        <strain evidence="2 3">CCMP1545</strain>
    </source>
</reference>
<dbReference type="GO" id="GO:0003735">
    <property type="term" value="F:structural constituent of ribosome"/>
    <property type="evidence" value="ECO:0007669"/>
    <property type="project" value="InterPro"/>
</dbReference>
<dbReference type="OrthoDB" id="495776at2759"/>
<dbReference type="SUPFAM" id="SSF54995">
    <property type="entry name" value="Ribosomal protein S6"/>
    <property type="match status" value="1"/>
</dbReference>
<dbReference type="InterPro" id="IPR000529">
    <property type="entry name" value="Ribosomal_bS6"/>
</dbReference>
<protein>
    <submittedName>
        <fullName evidence="2">Predicted protein</fullName>
    </submittedName>
</protein>
<dbReference type="GO" id="GO:0019843">
    <property type="term" value="F:rRNA binding"/>
    <property type="evidence" value="ECO:0007669"/>
    <property type="project" value="InterPro"/>
</dbReference>
<organism evidence="3">
    <name type="scientific">Micromonas pusilla (strain CCMP1545)</name>
    <name type="common">Picoplanktonic green alga</name>
    <dbReference type="NCBI Taxonomy" id="564608"/>
    <lineage>
        <taxon>Eukaryota</taxon>
        <taxon>Viridiplantae</taxon>
        <taxon>Chlorophyta</taxon>
        <taxon>Mamiellophyceae</taxon>
        <taxon>Mamiellales</taxon>
        <taxon>Mamiellaceae</taxon>
        <taxon>Micromonas</taxon>
    </lineage>
</organism>
<evidence type="ECO:0000256" key="1">
    <source>
        <dbReference type="ARBA" id="ARBA00009512"/>
    </source>
</evidence>
<name>C1MHI3_MICPC</name>
<dbReference type="RefSeq" id="XP_003055499.1">
    <property type="nucleotide sequence ID" value="XM_003055453.1"/>
</dbReference>
<dbReference type="GO" id="GO:0006412">
    <property type="term" value="P:translation"/>
    <property type="evidence" value="ECO:0007669"/>
    <property type="project" value="InterPro"/>
</dbReference>
<keyword evidence="3" id="KW-1185">Reference proteome</keyword>
<dbReference type="AlphaFoldDB" id="C1MHI3"/>
<dbReference type="OMA" id="FADSHQY"/>
<evidence type="ECO:0000313" key="2">
    <source>
        <dbReference type="EMBL" id="EEH60751.1"/>
    </source>
</evidence>
<accession>C1MHI3</accession>
<proteinExistence type="inferred from homology"/>